<comment type="similarity">
    <text evidence="2">Belongs to the CRF-binding protein family.</text>
</comment>
<dbReference type="InterPro" id="IPR056178">
    <property type="entry name" value="CRF-BP_C"/>
</dbReference>
<evidence type="ECO:0000256" key="2">
    <source>
        <dbReference type="ARBA" id="ARBA00008313"/>
    </source>
</evidence>
<dbReference type="Pfam" id="PF05428">
    <property type="entry name" value="CRF-BP_N"/>
    <property type="match status" value="1"/>
</dbReference>
<name>A0A3Q0GWW5_ALLSI</name>
<proteinExistence type="inferred from homology"/>
<dbReference type="PANTHER" id="PTHR10278:SF0">
    <property type="entry name" value="CORTICOTROPIN-RELEASING FACTOR-BINDING PROTEIN"/>
    <property type="match status" value="1"/>
</dbReference>
<evidence type="ECO:0000259" key="11">
    <source>
        <dbReference type="Pfam" id="PF05428"/>
    </source>
</evidence>
<evidence type="ECO:0000256" key="5">
    <source>
        <dbReference type="ARBA" id="ARBA00022729"/>
    </source>
</evidence>
<dbReference type="Pfam" id="PF23541">
    <property type="entry name" value="CRF-BP_C"/>
    <property type="match status" value="2"/>
</dbReference>
<evidence type="ECO:0000259" key="12">
    <source>
        <dbReference type="Pfam" id="PF23541"/>
    </source>
</evidence>
<dbReference type="InParanoid" id="A0A3Q0GWW5"/>
<dbReference type="InterPro" id="IPR008435">
    <property type="entry name" value="CRF-bd"/>
</dbReference>
<reference evidence="14" key="1">
    <citation type="submission" date="2025-08" db="UniProtKB">
        <authorList>
            <consortium name="RefSeq"/>
        </authorList>
    </citation>
    <scope>IDENTIFICATION</scope>
</reference>
<feature type="chain" id="PRO_5018027685" description="Corticotropin-releasing factor-binding protein" evidence="10">
    <location>
        <begin position="22"/>
        <end position="382"/>
    </location>
</feature>
<keyword evidence="13" id="KW-1185">Reference proteome</keyword>
<comment type="function">
    <text evidence="8">Binds CRF and inactivates it. May prevent inappropriate pituitary-adrenal stimulation in pregnancy.</text>
</comment>
<dbReference type="GO" id="GO:0009755">
    <property type="term" value="P:hormone-mediated signaling pathway"/>
    <property type="evidence" value="ECO:0007669"/>
    <property type="project" value="TreeGrafter"/>
</dbReference>
<dbReference type="GO" id="GO:0051460">
    <property type="term" value="P:negative regulation of corticotropin secretion"/>
    <property type="evidence" value="ECO:0007669"/>
    <property type="project" value="TreeGrafter"/>
</dbReference>
<dbReference type="InterPro" id="IPR056177">
    <property type="entry name" value="CRF-BP_N"/>
</dbReference>
<keyword evidence="5 10" id="KW-0732">Signal</keyword>
<evidence type="ECO:0000256" key="9">
    <source>
        <dbReference type="ARBA" id="ARBA00033162"/>
    </source>
</evidence>
<feature type="domain" description="Corticotropin-releasing factor binding protein N-terminal" evidence="11">
    <location>
        <begin position="52"/>
        <end position="177"/>
    </location>
</feature>
<dbReference type="RefSeq" id="XP_025063932.1">
    <property type="nucleotide sequence ID" value="XM_025208147.1"/>
</dbReference>
<feature type="signal peptide" evidence="10">
    <location>
        <begin position="1"/>
        <end position="21"/>
    </location>
</feature>
<dbReference type="GO" id="GO:0005615">
    <property type="term" value="C:extracellular space"/>
    <property type="evidence" value="ECO:0007669"/>
    <property type="project" value="TreeGrafter"/>
</dbReference>
<sequence>MSSAFRFQCHFFLIFLATLKGETRYLEVRDAGEDDPFLLLSADLKRELSEGQIYRRSLRCIDMLSIEGQFTFTAEQPQLHCATFFIGDPEELITIDYDFVNIDCQGGDFLKVFDGWILKGEKFPSSLDHPLPTSQRYIDFCESNNFQRSIRSSQNVAMIFFRIHEPGNGFTFTIKKNTNLFPCNVISQTPTGRFTMLIPHQHRNCSFSIIYPVVIKISDLILGHLNGLYLKKECLESGLVVMMLLHKLQGEIPPSSRPLLLQNDIFRTGVEEKNWSLIATCDRSPLASPILKPSASCTGVGDFVELLGGTGLDPSKMFPLADLCHSFHGPAQMKIGCDNTVLRMVSSGKHINRVTFEYYQLDQNELENRKENSIEEFCFPGI</sequence>
<keyword evidence="7" id="KW-0325">Glycoprotein</keyword>
<evidence type="ECO:0000256" key="3">
    <source>
        <dbReference type="ARBA" id="ARBA00015713"/>
    </source>
</evidence>
<evidence type="ECO:0000256" key="7">
    <source>
        <dbReference type="ARBA" id="ARBA00023180"/>
    </source>
</evidence>
<evidence type="ECO:0000313" key="13">
    <source>
        <dbReference type="Proteomes" id="UP000189705"/>
    </source>
</evidence>
<dbReference type="Proteomes" id="UP000189705">
    <property type="component" value="Unplaced"/>
</dbReference>
<evidence type="ECO:0000256" key="8">
    <source>
        <dbReference type="ARBA" id="ARBA00024997"/>
    </source>
</evidence>
<dbReference type="GO" id="GO:0051424">
    <property type="term" value="F:corticotropin-releasing hormone binding"/>
    <property type="evidence" value="ECO:0007669"/>
    <property type="project" value="InterPro"/>
</dbReference>
<organism evidence="13 14">
    <name type="scientific">Alligator sinensis</name>
    <name type="common">Chinese alligator</name>
    <dbReference type="NCBI Taxonomy" id="38654"/>
    <lineage>
        <taxon>Eukaryota</taxon>
        <taxon>Metazoa</taxon>
        <taxon>Chordata</taxon>
        <taxon>Craniata</taxon>
        <taxon>Vertebrata</taxon>
        <taxon>Euteleostomi</taxon>
        <taxon>Archelosauria</taxon>
        <taxon>Archosauria</taxon>
        <taxon>Crocodylia</taxon>
        <taxon>Alligatoridae</taxon>
        <taxon>Alligatorinae</taxon>
        <taxon>Alligator</taxon>
    </lineage>
</organism>
<evidence type="ECO:0000256" key="1">
    <source>
        <dbReference type="ARBA" id="ARBA00004613"/>
    </source>
</evidence>
<dbReference type="PANTHER" id="PTHR10278">
    <property type="entry name" value="CORTICOTROPIN-RELEASING FACTOR-BINDING PROTEIN"/>
    <property type="match status" value="1"/>
</dbReference>
<dbReference type="STRING" id="38654.A0A3Q0GWW5"/>
<dbReference type="SUPFAM" id="SSF49854">
    <property type="entry name" value="Spermadhesin, CUB domain"/>
    <property type="match status" value="1"/>
</dbReference>
<dbReference type="InterPro" id="IPR035914">
    <property type="entry name" value="Sperma_CUB_dom_sf"/>
</dbReference>
<feature type="domain" description="Corticotropin-releasing factor binding protein C-terminal" evidence="12">
    <location>
        <begin position="185"/>
        <end position="236"/>
    </location>
</feature>
<dbReference type="AlphaFoldDB" id="A0A3Q0GWW5"/>
<comment type="subcellular location">
    <subcellularLocation>
        <location evidence="1">Secreted</location>
    </subcellularLocation>
</comment>
<dbReference type="GeneID" id="102372237"/>
<gene>
    <name evidence="14" type="primary">CRHBP</name>
</gene>
<evidence type="ECO:0000313" key="14">
    <source>
        <dbReference type="RefSeq" id="XP_025063932.1"/>
    </source>
</evidence>
<evidence type="ECO:0000256" key="6">
    <source>
        <dbReference type="ARBA" id="ARBA00023157"/>
    </source>
</evidence>
<feature type="domain" description="Corticotropin-releasing factor binding protein C-terminal" evidence="12">
    <location>
        <begin position="292"/>
        <end position="367"/>
    </location>
</feature>
<dbReference type="CTD" id="1393"/>
<keyword evidence="4" id="KW-0964">Secreted</keyword>
<evidence type="ECO:0000256" key="10">
    <source>
        <dbReference type="SAM" id="SignalP"/>
    </source>
</evidence>
<evidence type="ECO:0000256" key="4">
    <source>
        <dbReference type="ARBA" id="ARBA00022525"/>
    </source>
</evidence>
<keyword evidence="6" id="KW-1015">Disulfide bond</keyword>
<protein>
    <recommendedName>
        <fullName evidence="3">Corticotropin-releasing factor-binding protein</fullName>
    </recommendedName>
    <alternativeName>
        <fullName evidence="9">Corticotropin-releasing hormone-binding protein</fullName>
    </alternativeName>
</protein>
<accession>A0A3Q0GWW5</accession>